<sequence length="285" mass="33160">MIHSMRRSFMFESFYQKYSPQEREIVVQLFPWLSVSLNDHPDYCQMAIMSLGVMYCDTGEVDFREMWLKWPIARKKLGTSKEFDRLGTTRLYRVKARKMRDDLGSPKELHSWALIDVLESDVPCPPLEACWEGYWTFEPDKKDLLGVLQIGRMYCWLEGSVLWNGAKVPIFIKVDLEDRSRWNNVCNIAADLVADSTQMDQSMRKFAAKQLAELVNQRNNTAHLITEEDFVKCLTIEEIQVTNDGHFAVYYDNSGLFPKNIIKVSGFLQEIMTAELTDSRDLVVR</sequence>
<evidence type="ECO:0000259" key="1">
    <source>
        <dbReference type="Pfam" id="PF10020"/>
    </source>
</evidence>
<dbReference type="InterPro" id="IPR019260">
    <property type="entry name" value="DUF2262"/>
</dbReference>
<reference evidence="4" key="1">
    <citation type="submission" date="2017-04" db="EMBL/GenBank/DDBJ databases">
        <title>Function of individual gut microbiota members based on whole genome sequencing of pure cultures obtained from chicken caecum.</title>
        <authorList>
            <person name="Medvecky M."/>
            <person name="Cejkova D."/>
            <person name="Polansky O."/>
            <person name="Karasova D."/>
            <person name="Kubasova T."/>
            <person name="Cizek A."/>
            <person name="Rychlik I."/>
        </authorList>
    </citation>
    <scope>NUCLEOTIDE SEQUENCE [LARGE SCALE GENOMIC DNA]</scope>
    <source>
        <strain evidence="4">An179</strain>
    </source>
</reference>
<dbReference type="Pfam" id="PF10020">
    <property type="entry name" value="DUF2262"/>
    <property type="match status" value="1"/>
</dbReference>
<evidence type="ECO:0000313" key="4">
    <source>
        <dbReference type="Proteomes" id="UP000195326"/>
    </source>
</evidence>
<proteinExistence type="predicted"/>
<feature type="domain" description="DUF7021" evidence="2">
    <location>
        <begin position="10"/>
        <end position="134"/>
    </location>
</feature>
<accession>A0A1Y4LPY7</accession>
<protein>
    <submittedName>
        <fullName evidence="3">Uncharacterized protein</fullName>
    </submittedName>
</protein>
<dbReference type="Proteomes" id="UP000195326">
    <property type="component" value="Unassembled WGS sequence"/>
</dbReference>
<gene>
    <name evidence="3" type="ORF">B5F15_09075</name>
</gene>
<dbReference type="EMBL" id="NFKL01000012">
    <property type="protein sequence ID" value="OUP57599.1"/>
    <property type="molecule type" value="Genomic_DNA"/>
</dbReference>
<organism evidence="3 4">
    <name type="scientific">Butyricicoccus pullicaecorum</name>
    <dbReference type="NCBI Taxonomy" id="501571"/>
    <lineage>
        <taxon>Bacteria</taxon>
        <taxon>Bacillati</taxon>
        <taxon>Bacillota</taxon>
        <taxon>Clostridia</taxon>
        <taxon>Eubacteriales</taxon>
        <taxon>Butyricicoccaceae</taxon>
        <taxon>Butyricicoccus</taxon>
    </lineage>
</organism>
<dbReference type="InterPro" id="IPR054286">
    <property type="entry name" value="DUF7021"/>
</dbReference>
<name>A0A1Y4LPY7_9FIRM</name>
<evidence type="ECO:0000313" key="3">
    <source>
        <dbReference type="EMBL" id="OUP57599.1"/>
    </source>
</evidence>
<dbReference type="Pfam" id="PF22886">
    <property type="entry name" value="DUF7021"/>
    <property type="match status" value="1"/>
</dbReference>
<dbReference type="STRING" id="501571.GCA_900143195_02430"/>
<comment type="caution">
    <text evidence="3">The sequence shown here is derived from an EMBL/GenBank/DDBJ whole genome shotgun (WGS) entry which is preliminary data.</text>
</comment>
<feature type="domain" description="DUF2262" evidence="1">
    <location>
        <begin position="143"/>
        <end position="270"/>
    </location>
</feature>
<evidence type="ECO:0000259" key="2">
    <source>
        <dbReference type="Pfam" id="PF22886"/>
    </source>
</evidence>
<dbReference type="AlphaFoldDB" id="A0A1Y4LPY7"/>